<dbReference type="InterPro" id="IPR039261">
    <property type="entry name" value="FNR_nucleotide-bd"/>
</dbReference>
<dbReference type="Proteomes" id="UP000642920">
    <property type="component" value="Unassembled WGS sequence"/>
</dbReference>
<dbReference type="SUPFAM" id="SSF63380">
    <property type="entry name" value="Riboflavin synthase domain-like"/>
    <property type="match status" value="1"/>
</dbReference>
<evidence type="ECO:0000313" key="3">
    <source>
        <dbReference type="Proteomes" id="UP000642920"/>
    </source>
</evidence>
<name>A0A937ABV3_9BACT</name>
<organism evidence="2 3">
    <name type="scientific">Marivirga atlantica</name>
    <dbReference type="NCBI Taxonomy" id="1548457"/>
    <lineage>
        <taxon>Bacteria</taxon>
        <taxon>Pseudomonadati</taxon>
        <taxon>Bacteroidota</taxon>
        <taxon>Cytophagia</taxon>
        <taxon>Cytophagales</taxon>
        <taxon>Marivirgaceae</taxon>
        <taxon>Marivirga</taxon>
    </lineage>
</organism>
<dbReference type="PANTHER" id="PTHR47354:SF5">
    <property type="entry name" value="PROTEIN RFBI"/>
    <property type="match status" value="1"/>
</dbReference>
<dbReference type="RefSeq" id="WP_201916638.1">
    <property type="nucleotide sequence ID" value="NZ_JAERQG010000001.1"/>
</dbReference>
<evidence type="ECO:0000313" key="2">
    <source>
        <dbReference type="EMBL" id="MBL0763724.1"/>
    </source>
</evidence>
<dbReference type="GO" id="GO:0016491">
    <property type="term" value="F:oxidoreductase activity"/>
    <property type="evidence" value="ECO:0007669"/>
    <property type="project" value="InterPro"/>
</dbReference>
<dbReference type="EMBL" id="JAERQG010000001">
    <property type="protein sequence ID" value="MBL0763724.1"/>
    <property type="molecule type" value="Genomic_DNA"/>
</dbReference>
<sequence length="221" mass="24895">MGYTVKIKNIHSVTHNVKQFTTSKPEGYTFEPGQATEVAINKEGWKEEKRPFTFTSLPDEEDLQFTIKSYRDHDGVTNELDGLVEGDELIIDDAWGAIHYKGTGTFIAGGAGITPFIAIFKQLEKEGKLNGNKLIFSNKKQEDVILESYFQELLGNNFTSTLTDEKVDGHLNETIGMEFLKRNVDSFSQNFYVCGPDQMVKDISEYLKMLGAKPDGITFEK</sequence>
<dbReference type="InterPro" id="IPR017938">
    <property type="entry name" value="Riboflavin_synthase-like_b-brl"/>
</dbReference>
<dbReference type="CDD" id="cd06196">
    <property type="entry name" value="FNR_like_1"/>
    <property type="match status" value="1"/>
</dbReference>
<dbReference type="Gene3D" id="3.40.50.80">
    <property type="entry name" value="Nucleotide-binding domain of ferredoxin-NADP reductase (FNR) module"/>
    <property type="match status" value="1"/>
</dbReference>
<dbReference type="PRINTS" id="PR00410">
    <property type="entry name" value="PHEHYDRXLASE"/>
</dbReference>
<feature type="domain" description="FAD-binding FR-type" evidence="1">
    <location>
        <begin position="1"/>
        <end position="101"/>
    </location>
</feature>
<protein>
    <submittedName>
        <fullName evidence="2">Flavodoxin reductase</fullName>
    </submittedName>
</protein>
<keyword evidence="3" id="KW-1185">Reference proteome</keyword>
<proteinExistence type="predicted"/>
<dbReference type="Pfam" id="PF00175">
    <property type="entry name" value="NAD_binding_1"/>
    <property type="match status" value="1"/>
</dbReference>
<dbReference type="AlphaFoldDB" id="A0A937ABV3"/>
<dbReference type="Pfam" id="PF08022">
    <property type="entry name" value="FAD_binding_8"/>
    <property type="match status" value="1"/>
</dbReference>
<dbReference type="InterPro" id="IPR013112">
    <property type="entry name" value="FAD-bd_8"/>
</dbReference>
<dbReference type="InterPro" id="IPR017927">
    <property type="entry name" value="FAD-bd_FR_type"/>
</dbReference>
<dbReference type="PANTHER" id="PTHR47354">
    <property type="entry name" value="NADH OXIDOREDUCTASE HCR"/>
    <property type="match status" value="1"/>
</dbReference>
<dbReference type="InterPro" id="IPR050415">
    <property type="entry name" value="MRET"/>
</dbReference>
<accession>A0A937ABV3</accession>
<dbReference type="InterPro" id="IPR001433">
    <property type="entry name" value="OxRdtase_FAD/NAD-bd"/>
</dbReference>
<reference evidence="2" key="1">
    <citation type="submission" date="2021-01" db="EMBL/GenBank/DDBJ databases">
        <title>Marivirga sp. nov., isolated from intertidal surface sediments.</title>
        <authorList>
            <person name="Zhang M."/>
        </authorList>
    </citation>
    <scope>NUCLEOTIDE SEQUENCE</scope>
    <source>
        <strain evidence="2">SM1354</strain>
    </source>
</reference>
<gene>
    <name evidence="2" type="ORF">JKP34_00585</name>
</gene>
<dbReference type="PROSITE" id="PS51384">
    <property type="entry name" value="FAD_FR"/>
    <property type="match status" value="1"/>
</dbReference>
<dbReference type="SUPFAM" id="SSF52343">
    <property type="entry name" value="Ferredoxin reductase-like, C-terminal NADP-linked domain"/>
    <property type="match status" value="1"/>
</dbReference>
<comment type="caution">
    <text evidence="2">The sequence shown here is derived from an EMBL/GenBank/DDBJ whole genome shotgun (WGS) entry which is preliminary data.</text>
</comment>
<dbReference type="Gene3D" id="2.40.30.10">
    <property type="entry name" value="Translation factors"/>
    <property type="match status" value="1"/>
</dbReference>
<evidence type="ECO:0000259" key="1">
    <source>
        <dbReference type="PROSITE" id="PS51384"/>
    </source>
</evidence>